<evidence type="ECO:0000256" key="4">
    <source>
        <dbReference type="ARBA" id="ARBA00022989"/>
    </source>
</evidence>
<keyword evidence="13" id="KW-1185">Reference proteome</keyword>
<dbReference type="PANTHER" id="PTHR11003">
    <property type="entry name" value="POTASSIUM CHANNEL, SUBFAMILY K"/>
    <property type="match status" value="1"/>
</dbReference>
<dbReference type="GO" id="GO:0015271">
    <property type="term" value="F:outward rectifier potassium channel activity"/>
    <property type="evidence" value="ECO:0007669"/>
    <property type="project" value="TreeGrafter"/>
</dbReference>
<feature type="domain" description="Potassium channel" evidence="11">
    <location>
        <begin position="553"/>
        <end position="629"/>
    </location>
</feature>
<dbReference type="FunFam" id="1.10.287.70:FF:000265">
    <property type="entry name" value="TWiK family of potassium channels"/>
    <property type="match status" value="1"/>
</dbReference>
<feature type="transmembrane region" description="Helical" evidence="10">
    <location>
        <begin position="606"/>
        <end position="627"/>
    </location>
</feature>
<keyword evidence="6 10" id="KW-0472">Membrane</keyword>
<dbReference type="PRINTS" id="PR01333">
    <property type="entry name" value="2POREKCHANEL"/>
</dbReference>
<evidence type="ECO:0000256" key="2">
    <source>
        <dbReference type="ARBA" id="ARBA00022448"/>
    </source>
</evidence>
<evidence type="ECO:0000256" key="5">
    <source>
        <dbReference type="ARBA" id="ARBA00023065"/>
    </source>
</evidence>
<evidence type="ECO:0000313" key="12">
    <source>
        <dbReference type="EMBL" id="TKR76873.1"/>
    </source>
</evidence>
<dbReference type="InterPro" id="IPR013099">
    <property type="entry name" value="K_chnl_dom"/>
</dbReference>
<keyword evidence="4 10" id="KW-1133">Transmembrane helix</keyword>
<evidence type="ECO:0000313" key="13">
    <source>
        <dbReference type="Proteomes" id="UP000298663"/>
    </source>
</evidence>
<feature type="transmembrane region" description="Helical" evidence="10">
    <location>
        <begin position="576"/>
        <end position="594"/>
    </location>
</feature>
<feature type="transmembrane region" description="Helical" evidence="10">
    <location>
        <begin position="178"/>
        <end position="193"/>
    </location>
</feature>
<dbReference type="InterPro" id="IPR003280">
    <property type="entry name" value="2pore_dom_K_chnl"/>
</dbReference>
<reference evidence="12 13" key="1">
    <citation type="journal article" date="2015" name="Genome Biol.">
        <title>Comparative genomics of Steinernema reveals deeply conserved gene regulatory networks.</title>
        <authorList>
            <person name="Dillman A.R."/>
            <person name="Macchietto M."/>
            <person name="Porter C.F."/>
            <person name="Rogers A."/>
            <person name="Williams B."/>
            <person name="Antoshechkin I."/>
            <person name="Lee M.M."/>
            <person name="Goodwin Z."/>
            <person name="Lu X."/>
            <person name="Lewis E.E."/>
            <person name="Goodrich-Blair H."/>
            <person name="Stock S.P."/>
            <person name="Adams B.J."/>
            <person name="Sternberg P.W."/>
            <person name="Mortazavi A."/>
        </authorList>
    </citation>
    <scope>NUCLEOTIDE SEQUENCE [LARGE SCALE GENOMIC DNA]</scope>
    <source>
        <strain evidence="12 13">ALL</strain>
    </source>
</reference>
<evidence type="ECO:0000256" key="6">
    <source>
        <dbReference type="ARBA" id="ARBA00023136"/>
    </source>
</evidence>
<evidence type="ECO:0000256" key="10">
    <source>
        <dbReference type="SAM" id="Phobius"/>
    </source>
</evidence>
<comment type="caution">
    <text evidence="12">The sequence shown here is derived from an EMBL/GenBank/DDBJ whole genome shotgun (WGS) entry which is preliminary data.</text>
</comment>
<sequence length="787" mass="89316">MRDEIRSCCLRTTTFSKKLLGFIVSHVGLCALVAAYAVMGAFMFRAIEYPEELKFQGHIANDTWVVVEDLYDFIDRSDVIEEHEVKNKAHELFKTFEMQLVNAVNFEGYDEKDDLQPTFQWTFSGALLFSITVFTTIGYGHICPKTALGRSATMVYSMIGIPLMLLCLANIAESLAQVFTFVYFKVCCAYCRWQKNRRRIKRAALSFRYHPNATMNVRRVHSSRSATRYNTMRRQGSLRSRSNNMRPMSDTKSVRSLRSLNRYDLKYDTQSLPGRRKISHSRSPNDTVARSTVRRYQMPKSSHMEPLQQIDLDHNPYATYERKKRLCTISKCCQKDQYKRREMDPYVYYKGGLPVRCVSTADADDHRVIIDLKPYGGRDGTQSAKESMVQMQPVIKSAARPKRSHQHRQPSTEEGGSLASGSIQMKQTTTDGGTSATHDAQQQRVPQITISDNEKEETSAQLTVTDDEEYQEDESKHVHEGHMMSPQVAVPVHKPSSTDGSINRRMRGIDMIECRSYRSAGSERSDELSLRSFRRPGGGYKREKMPVSVGIITVILFILGGAILFSVWEGWNIFDGAYYCFITLSTIGFGDIVPGQSLDQGSQEKLIVCALYLLFGMALIAMCFKLMQDDVVNKARWLGQRIGIIVKEESSDSESDLDDDDVVLEEDDEDEDILSEEKTDQRWFRTSEQSQAVRLSATKKNRTDTSGECAEAVILDCYLNCLYLSTVEGSKWTKVILKRCSCESCESLVLAVLTKLFEDRIFVGSSYLIADLNGEMANGRFEANDEG</sequence>
<dbReference type="Proteomes" id="UP000298663">
    <property type="component" value="Unassembled WGS sequence"/>
</dbReference>
<comment type="similarity">
    <text evidence="8">Belongs to the two pore domain potassium channel (TC 1.A.1.8) family.</text>
</comment>
<proteinExistence type="inferred from homology"/>
<keyword evidence="3 8" id="KW-0812">Transmembrane</keyword>
<feature type="compositionally biased region" description="Basic residues" evidence="9">
    <location>
        <begin position="399"/>
        <end position="408"/>
    </location>
</feature>
<feature type="transmembrane region" description="Helical" evidence="10">
    <location>
        <begin position="20"/>
        <end position="44"/>
    </location>
</feature>
<feature type="transmembrane region" description="Helical" evidence="10">
    <location>
        <begin position="154"/>
        <end position="172"/>
    </location>
</feature>
<dbReference type="GO" id="GO:0022841">
    <property type="term" value="F:potassium ion leak channel activity"/>
    <property type="evidence" value="ECO:0007669"/>
    <property type="project" value="TreeGrafter"/>
</dbReference>
<evidence type="ECO:0000259" key="11">
    <source>
        <dbReference type="Pfam" id="PF07885"/>
    </source>
</evidence>
<evidence type="ECO:0000256" key="9">
    <source>
        <dbReference type="SAM" id="MobiDB-lite"/>
    </source>
</evidence>
<feature type="compositionally biased region" description="Basic and acidic residues" evidence="9">
    <location>
        <begin position="473"/>
        <end position="482"/>
    </location>
</feature>
<gene>
    <name evidence="12" type="ORF">L596_017947</name>
</gene>
<feature type="region of interest" description="Disordered" evidence="9">
    <location>
        <begin position="229"/>
        <end position="253"/>
    </location>
</feature>
<feature type="compositionally biased region" description="Polar residues" evidence="9">
    <location>
        <begin position="419"/>
        <end position="451"/>
    </location>
</feature>
<protein>
    <recommendedName>
        <fullName evidence="11">Potassium channel domain-containing protein</fullName>
    </recommendedName>
</protein>
<evidence type="ECO:0000256" key="1">
    <source>
        <dbReference type="ARBA" id="ARBA00004141"/>
    </source>
</evidence>
<comment type="subcellular location">
    <subcellularLocation>
        <location evidence="1">Membrane</location>
        <topology evidence="1">Multi-pass membrane protein</topology>
    </subcellularLocation>
</comment>
<accession>A0A4U5N3W6</accession>
<organism evidence="12 13">
    <name type="scientific">Steinernema carpocapsae</name>
    <name type="common">Entomopathogenic nematode</name>
    <dbReference type="NCBI Taxonomy" id="34508"/>
    <lineage>
        <taxon>Eukaryota</taxon>
        <taxon>Metazoa</taxon>
        <taxon>Ecdysozoa</taxon>
        <taxon>Nematoda</taxon>
        <taxon>Chromadorea</taxon>
        <taxon>Rhabditida</taxon>
        <taxon>Tylenchina</taxon>
        <taxon>Panagrolaimomorpha</taxon>
        <taxon>Strongyloidoidea</taxon>
        <taxon>Steinernematidae</taxon>
        <taxon>Steinernema</taxon>
    </lineage>
</organism>
<dbReference type="Gene3D" id="1.10.287.70">
    <property type="match status" value="2"/>
</dbReference>
<dbReference type="EMBL" id="AZBU02000005">
    <property type="protein sequence ID" value="TKR76873.1"/>
    <property type="molecule type" value="Genomic_DNA"/>
</dbReference>
<dbReference type="GO" id="GO:0005886">
    <property type="term" value="C:plasma membrane"/>
    <property type="evidence" value="ECO:0007669"/>
    <property type="project" value="TreeGrafter"/>
</dbReference>
<keyword evidence="7 8" id="KW-0407">Ion channel</keyword>
<dbReference type="AlphaFoldDB" id="A0A4U5N3W6"/>
<feature type="region of interest" description="Disordered" evidence="9">
    <location>
        <begin position="396"/>
        <end position="482"/>
    </location>
</feature>
<dbReference type="STRING" id="34508.A0A4U5N3W6"/>
<dbReference type="OrthoDB" id="297496at2759"/>
<feature type="transmembrane region" description="Helical" evidence="10">
    <location>
        <begin position="121"/>
        <end position="142"/>
    </location>
</feature>
<dbReference type="SUPFAM" id="SSF81324">
    <property type="entry name" value="Voltage-gated potassium channels"/>
    <property type="match status" value="2"/>
</dbReference>
<name>A0A4U5N3W6_STECR</name>
<reference evidence="12 13" key="2">
    <citation type="journal article" date="2019" name="G3 (Bethesda)">
        <title>Hybrid Assembly of the Genome of the Entomopathogenic Nematode Steinernema carpocapsae Identifies the X-Chromosome.</title>
        <authorList>
            <person name="Serra L."/>
            <person name="Macchietto M."/>
            <person name="Macias-Munoz A."/>
            <person name="McGill C.J."/>
            <person name="Rodriguez I.M."/>
            <person name="Rodriguez B."/>
            <person name="Murad R."/>
            <person name="Mortazavi A."/>
        </authorList>
    </citation>
    <scope>NUCLEOTIDE SEQUENCE [LARGE SCALE GENOMIC DNA]</scope>
    <source>
        <strain evidence="12 13">ALL</strain>
    </source>
</reference>
<feature type="domain" description="Potassium channel" evidence="11">
    <location>
        <begin position="118"/>
        <end position="175"/>
    </location>
</feature>
<evidence type="ECO:0000256" key="8">
    <source>
        <dbReference type="RuleBase" id="RU003857"/>
    </source>
</evidence>
<dbReference type="GO" id="GO:0030322">
    <property type="term" value="P:stabilization of membrane potential"/>
    <property type="evidence" value="ECO:0007669"/>
    <property type="project" value="TreeGrafter"/>
</dbReference>
<dbReference type="Pfam" id="PF07885">
    <property type="entry name" value="Ion_trans_2"/>
    <property type="match status" value="2"/>
</dbReference>
<evidence type="ECO:0000256" key="7">
    <source>
        <dbReference type="ARBA" id="ARBA00023303"/>
    </source>
</evidence>
<keyword evidence="2 8" id="KW-0813">Transport</keyword>
<keyword evidence="5 8" id="KW-0406">Ion transport</keyword>
<feature type="transmembrane region" description="Helical" evidence="10">
    <location>
        <begin position="545"/>
        <end position="564"/>
    </location>
</feature>
<evidence type="ECO:0000256" key="3">
    <source>
        <dbReference type="ARBA" id="ARBA00022692"/>
    </source>
</evidence>
<dbReference type="PANTHER" id="PTHR11003:SF337">
    <property type="entry name" value="POTASSIUM CHANNEL DOMAIN-CONTAINING PROTEIN"/>
    <property type="match status" value="1"/>
</dbReference>